<keyword evidence="1" id="KW-0812">Transmembrane</keyword>
<protein>
    <submittedName>
        <fullName evidence="2">Multidrug resistance efflux transporter family protein</fullName>
    </submittedName>
</protein>
<sequence>MKRALALGALAALFFASTFVINRLMIKTGESALWLASLRYLFTLIPLAGLVFVRGELTPLLKELKHRFTPWLLWGTVGFGLFYLPLTMATRWAPAWLTAGSWQLTIVMGSLLVPFIQPRQPIPVKELWPSLIILFGVAMSEWASHKALGPAGLWALVPVAIAAIAYPLGNRQMMAYVNRLPRPFSVYQRTLGMTIGSLPFWIVSMGVGYARSGWPSGQLLLGALGVALASGVVATLLFFRATDQAQGNINWLARIEATQSLEIVFTVLMASLIFSQAWPTGREAIGLAIIIAGMVIHSLRRSEAQSPAEPTTLSG</sequence>
<feature type="transmembrane region" description="Helical" evidence="1">
    <location>
        <begin position="151"/>
        <end position="169"/>
    </location>
</feature>
<feature type="transmembrane region" description="Helical" evidence="1">
    <location>
        <begin position="95"/>
        <end position="115"/>
    </location>
</feature>
<keyword evidence="1" id="KW-1133">Transmembrane helix</keyword>
<dbReference type="Proteomes" id="UP000533476">
    <property type="component" value="Unassembled WGS sequence"/>
</dbReference>
<comment type="caution">
    <text evidence="2">The sequence shown here is derived from an EMBL/GenBank/DDBJ whole genome shotgun (WGS) entry which is preliminary data.</text>
</comment>
<organism evidence="2 3">
    <name type="scientific">Sulfobacillus harzensis</name>
    <dbReference type="NCBI Taxonomy" id="2729629"/>
    <lineage>
        <taxon>Bacteria</taxon>
        <taxon>Bacillati</taxon>
        <taxon>Bacillota</taxon>
        <taxon>Clostridia</taxon>
        <taxon>Eubacteriales</taxon>
        <taxon>Clostridiales Family XVII. Incertae Sedis</taxon>
        <taxon>Sulfobacillus</taxon>
    </lineage>
</organism>
<dbReference type="RefSeq" id="WP_169097477.1">
    <property type="nucleotide sequence ID" value="NZ_JABBVZ010000012.1"/>
</dbReference>
<evidence type="ECO:0000256" key="1">
    <source>
        <dbReference type="SAM" id="Phobius"/>
    </source>
</evidence>
<evidence type="ECO:0000313" key="3">
    <source>
        <dbReference type="Proteomes" id="UP000533476"/>
    </source>
</evidence>
<reference evidence="2 3" key="1">
    <citation type="submission" date="2020-04" db="EMBL/GenBank/DDBJ databases">
        <authorList>
            <person name="Zhang R."/>
            <person name="Schippers A."/>
        </authorList>
    </citation>
    <scope>NUCLEOTIDE SEQUENCE [LARGE SCALE GENOMIC DNA]</scope>
    <source>
        <strain evidence="2 3">DSM 109850</strain>
    </source>
</reference>
<keyword evidence="3" id="KW-1185">Reference proteome</keyword>
<dbReference type="InterPro" id="IPR032713">
    <property type="entry name" value="EmrE"/>
</dbReference>
<feature type="transmembrane region" description="Helical" evidence="1">
    <location>
        <begin position="32"/>
        <end position="51"/>
    </location>
</feature>
<proteinExistence type="predicted"/>
<dbReference type="EMBL" id="JABBVZ010000012">
    <property type="protein sequence ID" value="NMP21775.1"/>
    <property type="molecule type" value="Genomic_DNA"/>
</dbReference>
<feature type="transmembrane region" description="Helical" evidence="1">
    <location>
        <begin position="216"/>
        <end position="239"/>
    </location>
</feature>
<accession>A0A7Y0L218</accession>
<feature type="transmembrane region" description="Helical" evidence="1">
    <location>
        <begin position="190"/>
        <end position="210"/>
    </location>
</feature>
<feature type="transmembrane region" description="Helical" evidence="1">
    <location>
        <begin position="71"/>
        <end position="89"/>
    </location>
</feature>
<dbReference type="AlphaFoldDB" id="A0A7Y0L218"/>
<keyword evidence="1" id="KW-0472">Membrane</keyword>
<name>A0A7Y0L218_9FIRM</name>
<evidence type="ECO:0000313" key="2">
    <source>
        <dbReference type="EMBL" id="NMP21775.1"/>
    </source>
</evidence>
<dbReference type="Pfam" id="PF13536">
    <property type="entry name" value="EmrE"/>
    <property type="match status" value="1"/>
</dbReference>
<gene>
    <name evidence="2" type="ORF">HIJ39_05340</name>
</gene>